<feature type="domain" description="K Homology" evidence="7">
    <location>
        <begin position="335"/>
        <end position="408"/>
    </location>
</feature>
<dbReference type="GO" id="GO:0010165">
    <property type="term" value="P:response to X-ray"/>
    <property type="evidence" value="ECO:0007669"/>
    <property type="project" value="TreeGrafter"/>
</dbReference>
<keyword evidence="3" id="KW-0234">DNA repair</keyword>
<feature type="region of interest" description="Disordered" evidence="6">
    <location>
        <begin position="298"/>
        <end position="329"/>
    </location>
</feature>
<evidence type="ECO:0000313" key="8">
    <source>
        <dbReference type="EMBL" id="KAF6173466.1"/>
    </source>
</evidence>
<dbReference type="Pfam" id="PF06632">
    <property type="entry name" value="XRCC4"/>
    <property type="match status" value="1"/>
</dbReference>
<keyword evidence="4" id="KW-0539">Nucleus</keyword>
<feature type="region of interest" description="Disordered" evidence="6">
    <location>
        <begin position="209"/>
        <end position="262"/>
    </location>
</feature>
<dbReference type="CDD" id="cd22460">
    <property type="entry name" value="KH-I_PEPPER_rpt2_like"/>
    <property type="match status" value="1"/>
</dbReference>
<dbReference type="SMART" id="SM00322">
    <property type="entry name" value="KH"/>
    <property type="match status" value="3"/>
</dbReference>
<feature type="domain" description="K Homology" evidence="7">
    <location>
        <begin position="427"/>
        <end position="502"/>
    </location>
</feature>
<dbReference type="Pfam" id="PF21924">
    <property type="entry name" value="XRCC4_CC"/>
    <property type="match status" value="1"/>
</dbReference>
<dbReference type="PANTHER" id="PTHR28559:SF1">
    <property type="entry name" value="DNA REPAIR PROTEIN XRCC4"/>
    <property type="match status" value="1"/>
</dbReference>
<accession>A0A7J7P1Z9</accession>
<dbReference type="SUPFAM" id="SSF58022">
    <property type="entry name" value="XRCC4, C-terminal oligomerization domain"/>
    <property type="match status" value="1"/>
</dbReference>
<dbReference type="GO" id="GO:0006303">
    <property type="term" value="P:double-strand break repair via nonhomologous end joining"/>
    <property type="evidence" value="ECO:0007669"/>
    <property type="project" value="TreeGrafter"/>
</dbReference>
<comment type="caution">
    <text evidence="8">The sequence shown here is derived from an EMBL/GenBank/DDBJ whole genome shotgun (WGS) entry which is preliminary data.</text>
</comment>
<dbReference type="InterPro" id="IPR038051">
    <property type="entry name" value="XRCC4-like_N_sf"/>
</dbReference>
<dbReference type="GO" id="GO:0003723">
    <property type="term" value="F:RNA binding"/>
    <property type="evidence" value="ECO:0007669"/>
    <property type="project" value="UniProtKB-UniRule"/>
</dbReference>
<evidence type="ECO:0000256" key="1">
    <source>
        <dbReference type="ARBA" id="ARBA00004123"/>
    </source>
</evidence>
<name>A0A7J7P1Z9_9MAGN</name>
<proteinExistence type="predicted"/>
<dbReference type="InterPro" id="IPR053961">
    <property type="entry name" value="XRCC4_N"/>
</dbReference>
<dbReference type="Gene3D" id="2.170.210.10">
    <property type="entry name" value="DNA double-strand break repair and VJ recombination XRCC4, N-terminal"/>
    <property type="match status" value="1"/>
</dbReference>
<dbReference type="GO" id="GO:0006310">
    <property type="term" value="P:DNA recombination"/>
    <property type="evidence" value="ECO:0007669"/>
    <property type="project" value="InterPro"/>
</dbReference>
<dbReference type="EMBL" id="JACGCM010000347">
    <property type="protein sequence ID" value="KAF6173466.1"/>
    <property type="molecule type" value="Genomic_DNA"/>
</dbReference>
<dbReference type="InterPro" id="IPR010585">
    <property type="entry name" value="DNA_repair_prot_XRCC4"/>
</dbReference>
<dbReference type="Proteomes" id="UP000541444">
    <property type="component" value="Unassembled WGS sequence"/>
</dbReference>
<feature type="compositionally biased region" description="Polar residues" evidence="6">
    <location>
        <begin position="704"/>
        <end position="713"/>
    </location>
</feature>
<feature type="compositionally biased region" description="Polar residues" evidence="6">
    <location>
        <begin position="244"/>
        <end position="255"/>
    </location>
</feature>
<dbReference type="InterPro" id="IPR004088">
    <property type="entry name" value="KH_dom_type_1"/>
</dbReference>
<keyword evidence="2" id="KW-0227">DNA damage</keyword>
<organism evidence="8 9">
    <name type="scientific">Kingdonia uniflora</name>
    <dbReference type="NCBI Taxonomy" id="39325"/>
    <lineage>
        <taxon>Eukaryota</taxon>
        <taxon>Viridiplantae</taxon>
        <taxon>Streptophyta</taxon>
        <taxon>Embryophyta</taxon>
        <taxon>Tracheophyta</taxon>
        <taxon>Spermatophyta</taxon>
        <taxon>Magnoliopsida</taxon>
        <taxon>Ranunculales</taxon>
        <taxon>Circaeasteraceae</taxon>
        <taxon>Kingdonia</taxon>
    </lineage>
</organism>
<dbReference type="GO" id="GO:0032807">
    <property type="term" value="C:DNA ligase IV complex"/>
    <property type="evidence" value="ECO:0007669"/>
    <property type="project" value="TreeGrafter"/>
</dbReference>
<dbReference type="Gene3D" id="1.20.5.370">
    <property type="match status" value="1"/>
</dbReference>
<dbReference type="FunFam" id="1.20.5.370:FF:000012">
    <property type="entry name" value="DNA repair protein XRCC4"/>
    <property type="match status" value="1"/>
</dbReference>
<reference evidence="8 9" key="1">
    <citation type="journal article" date="2020" name="IScience">
        <title>Genome Sequencing of the Endangered Kingdonia uniflora (Circaeasteraceae, Ranunculales) Reveals Potential Mechanisms of Evolutionary Specialization.</title>
        <authorList>
            <person name="Sun Y."/>
            <person name="Deng T."/>
            <person name="Zhang A."/>
            <person name="Moore M.J."/>
            <person name="Landis J.B."/>
            <person name="Lin N."/>
            <person name="Zhang H."/>
            <person name="Zhang X."/>
            <person name="Huang J."/>
            <person name="Zhang X."/>
            <person name="Sun H."/>
            <person name="Wang H."/>
        </authorList>
    </citation>
    <scope>NUCLEOTIDE SEQUENCE [LARGE SCALE GENOMIC DNA]</scope>
    <source>
        <strain evidence="8">TB1705</strain>
        <tissue evidence="8">Leaf</tissue>
    </source>
</reference>
<dbReference type="CDD" id="cd22459">
    <property type="entry name" value="KH-I_PEPPER_rpt1_like"/>
    <property type="match status" value="1"/>
</dbReference>
<dbReference type="Pfam" id="PF00013">
    <property type="entry name" value="KH_1"/>
    <property type="match status" value="3"/>
</dbReference>
<feature type="compositionally biased region" description="Low complexity" evidence="6">
    <location>
        <begin position="767"/>
        <end position="776"/>
    </location>
</feature>
<evidence type="ECO:0000256" key="2">
    <source>
        <dbReference type="ARBA" id="ARBA00022763"/>
    </source>
</evidence>
<dbReference type="AlphaFoldDB" id="A0A7J7P1Z9"/>
<feature type="compositionally biased region" description="Polar residues" evidence="6">
    <location>
        <begin position="301"/>
        <end position="310"/>
    </location>
</feature>
<feature type="domain" description="K Homology" evidence="7">
    <location>
        <begin position="612"/>
        <end position="682"/>
    </location>
</feature>
<dbReference type="PANTHER" id="PTHR28559">
    <property type="entry name" value="DNA REPAIR PROTEIN XRCC4"/>
    <property type="match status" value="1"/>
</dbReference>
<evidence type="ECO:0000256" key="4">
    <source>
        <dbReference type="ARBA" id="ARBA00023242"/>
    </source>
</evidence>
<evidence type="ECO:0000256" key="3">
    <source>
        <dbReference type="ARBA" id="ARBA00023204"/>
    </source>
</evidence>
<evidence type="ECO:0000313" key="9">
    <source>
        <dbReference type="Proteomes" id="UP000541444"/>
    </source>
</evidence>
<dbReference type="Gene3D" id="3.30.1370.10">
    <property type="entry name" value="K Homology domain, type 1"/>
    <property type="match status" value="1"/>
</dbReference>
<protein>
    <recommendedName>
        <fullName evidence="7">K Homology domain-containing protein</fullName>
    </recommendedName>
</protein>
<dbReference type="InterPro" id="IPR014751">
    <property type="entry name" value="XRCC4-like_C"/>
</dbReference>
<comment type="subcellular location">
    <subcellularLocation>
        <location evidence="1">Nucleus</location>
    </subcellularLocation>
</comment>
<feature type="compositionally biased region" description="Basic and acidic residues" evidence="6">
    <location>
        <begin position="227"/>
        <end position="236"/>
    </location>
</feature>
<dbReference type="InterPro" id="IPR036612">
    <property type="entry name" value="KH_dom_type_1_sf"/>
</dbReference>
<dbReference type="OrthoDB" id="8064436at2759"/>
<dbReference type="GO" id="GO:0005958">
    <property type="term" value="C:DNA-dependent protein kinase-DNA ligase 4 complex"/>
    <property type="evidence" value="ECO:0007669"/>
    <property type="project" value="TreeGrafter"/>
</dbReference>
<dbReference type="CDD" id="cd22461">
    <property type="entry name" value="KH-I_PEPPER_like_rpt3"/>
    <property type="match status" value="1"/>
</dbReference>
<dbReference type="PROSITE" id="PS50084">
    <property type="entry name" value="KH_TYPE_1"/>
    <property type="match status" value="3"/>
</dbReference>
<dbReference type="Gene3D" id="3.30.310.210">
    <property type="match status" value="1"/>
</dbReference>
<feature type="region of interest" description="Disordered" evidence="6">
    <location>
        <begin position="532"/>
        <end position="588"/>
    </location>
</feature>
<keyword evidence="9" id="KW-1185">Reference proteome</keyword>
<dbReference type="SUPFAM" id="SSF54791">
    <property type="entry name" value="Eukaryotic type KH-domain (KH-domain type I)"/>
    <property type="match status" value="3"/>
</dbReference>
<dbReference type="InterPro" id="IPR004087">
    <property type="entry name" value="KH_dom"/>
</dbReference>
<feature type="compositionally biased region" description="Polar residues" evidence="6">
    <location>
        <begin position="722"/>
        <end position="766"/>
    </location>
</feature>
<dbReference type="InterPro" id="IPR053962">
    <property type="entry name" value="XRCC4_CC"/>
</dbReference>
<evidence type="ECO:0000259" key="7">
    <source>
        <dbReference type="SMART" id="SM00322"/>
    </source>
</evidence>
<evidence type="ECO:0000256" key="6">
    <source>
        <dbReference type="SAM" id="MobiDB-lite"/>
    </source>
</evidence>
<feature type="region of interest" description="Disordered" evidence="6">
    <location>
        <begin position="704"/>
        <end position="781"/>
    </location>
</feature>
<dbReference type="GO" id="GO:0003677">
    <property type="term" value="F:DNA binding"/>
    <property type="evidence" value="ECO:0007669"/>
    <property type="project" value="InterPro"/>
</dbReference>
<evidence type="ECO:0000256" key="5">
    <source>
        <dbReference type="PROSITE-ProRule" id="PRU00117"/>
    </source>
</evidence>
<keyword evidence="5" id="KW-0694">RNA-binding</keyword>
<sequence length="789" mass="87322">MPSCWECSFMESSCSSRHTCLRLEIKDEQTLDVIFIKGTWFQSHFNLSITNGLNTWICNASEDDVKERAKQWDQSVSEYIDTAERYLGFRQPGSSYAFMNAGNGFKRLSWTFEKQGTKLEWRWKCKASLDDKRTTTEVVDFLMDANIRLSEEVVRKTQSFERLKMEAGKCLEQSEKFKNEKVEFESAIYAKFVGVLNSKKAKLRELRDQLSKQESTGKLPQEEGYESTDKTESYDDKSEEEPQNAKNLPGTSKNVPATKPYTRKRKTFNATVTYLIKMPNDIAVLEKHSMDATEGDFDEQYITNNGNGDSHPQEQEEHGDDSGAEGEKRWPGWPGESVFRLLVPIHKVGGIIGRKGELIKKMCEETRARIKILDAPPGTQHRAVLISAREEPDTPIPPAIDGLLRIQKRMIDDLDDELANGPPNPGSMSSSRLLLGATQAGFLIGKQGTTIKSIQEASNAIVRVLGPEELPVFALEDDRIVEIAGEPSGMHKALELVASTLRKFLVDRSVIGLFEKQMQMQMQMPHANMERNMPSHQSWGPPQGFPPNGGEGPGFGMNPQYMPPPRHDNYYPPADLGPPRDKQPHRGLSMYGRDAPMGVHLSMNAPPPPPSSQVTQHMQVPLSYADAVIGTAGANISYIRRASGATVTIQETRGVPGEMTVEINGSASQVQAAQQLIQNCMVDPTPTAQNPIGGSMDTNYNSYPPAQADTNYNLYPPAQADANYNSYPPAQADASYNSYPPTQADANFSSYPQSQAPVYTSPPSNTGHPGQAAPAPGYGGPVYGNNYGY</sequence>
<gene>
    <name evidence="8" type="ORF">GIB67_027161</name>
</gene>